<dbReference type="AlphaFoldDB" id="A0A1I2FYR2"/>
<evidence type="ECO:0000313" key="3">
    <source>
        <dbReference type="Proteomes" id="UP000181976"/>
    </source>
</evidence>
<dbReference type="RefSeq" id="WP_010526863.1">
    <property type="nucleotide sequence ID" value="NZ_AFSL01000021.1"/>
</dbReference>
<organism evidence="2 3">
    <name type="scientific">Thermophagus xiamenensis</name>
    <dbReference type="NCBI Taxonomy" id="385682"/>
    <lineage>
        <taxon>Bacteria</taxon>
        <taxon>Pseudomonadati</taxon>
        <taxon>Bacteroidota</taxon>
        <taxon>Bacteroidia</taxon>
        <taxon>Marinilabiliales</taxon>
        <taxon>Marinilabiliaceae</taxon>
        <taxon>Thermophagus</taxon>
    </lineage>
</organism>
<gene>
    <name evidence="2" type="ORF">SAMN05444380_1425</name>
</gene>
<evidence type="ECO:0000256" key="1">
    <source>
        <dbReference type="SAM" id="SignalP"/>
    </source>
</evidence>
<name>A0A1I2FYR2_9BACT</name>
<feature type="signal peptide" evidence="1">
    <location>
        <begin position="1"/>
        <end position="19"/>
    </location>
</feature>
<dbReference type="PROSITE" id="PS51257">
    <property type="entry name" value="PROKAR_LIPOPROTEIN"/>
    <property type="match status" value="1"/>
</dbReference>
<keyword evidence="1" id="KW-0732">Signal</keyword>
<dbReference type="InParanoid" id="A0A1I2FYR2"/>
<evidence type="ECO:0000313" key="2">
    <source>
        <dbReference type="EMBL" id="SFF10512.1"/>
    </source>
</evidence>
<dbReference type="Proteomes" id="UP000181976">
    <property type="component" value="Unassembled WGS sequence"/>
</dbReference>
<sequence>MKLNYLFLIMLTLILGSCANQVKNEDRTEQEYKFDSVMYIEYKKSDDSGNKDVFGKIIFKKNSISVEMNVDGQIENEEFTIRTVTYNNSPNELKYRTYKGDFTVKLENDSISEVTLYTGSFLTTFNKKKEIPSTKNKLPLEIGKPIKDWKRIEIKDIGTIDLSPILEIQAGKYRIKNQEYKDSIENIWKVDFLESKLTLQPKGINEHNETSLSKYCRVMVETIEGNPNDFQRLNEQIIVPSTELSELNNQFKNQVQQGFYNTPLKLIEWYPLSINEINGMPCIHASYKRQFKDQPYVMVDLYRFMNYDRIVSLTISYRISEKDYWSSTLNNTLKSFRITNIK</sequence>
<keyword evidence="3" id="KW-1185">Reference proteome</keyword>
<dbReference type="EMBL" id="FONA01000042">
    <property type="protein sequence ID" value="SFF10512.1"/>
    <property type="molecule type" value="Genomic_DNA"/>
</dbReference>
<dbReference type="OrthoDB" id="1494642at2"/>
<reference evidence="2 3" key="1">
    <citation type="submission" date="2016-10" db="EMBL/GenBank/DDBJ databases">
        <authorList>
            <person name="de Groot N.N."/>
        </authorList>
    </citation>
    <scope>NUCLEOTIDE SEQUENCE [LARGE SCALE GENOMIC DNA]</scope>
    <source>
        <strain evidence="2 3">DSM 19012</strain>
    </source>
</reference>
<accession>A0A1I2FYR2</accession>
<proteinExistence type="predicted"/>
<protein>
    <submittedName>
        <fullName evidence="2">Uncharacterized protein</fullName>
    </submittedName>
</protein>
<dbReference type="STRING" id="385682.SAMN05444380_1425"/>
<feature type="chain" id="PRO_5010300418" evidence="1">
    <location>
        <begin position="20"/>
        <end position="342"/>
    </location>
</feature>